<protein>
    <recommendedName>
        <fullName evidence="4">Peptidase S1 domain-containing protein</fullName>
    </recommendedName>
</protein>
<keyword evidence="2" id="KW-0378">Hydrolase</keyword>
<dbReference type="GO" id="GO:0005615">
    <property type="term" value="C:extracellular space"/>
    <property type="evidence" value="ECO:0007669"/>
    <property type="project" value="TreeGrafter"/>
</dbReference>
<evidence type="ECO:0000259" key="4">
    <source>
        <dbReference type="PROSITE" id="PS50240"/>
    </source>
</evidence>
<dbReference type="Pfam" id="PF00089">
    <property type="entry name" value="Trypsin"/>
    <property type="match status" value="1"/>
</dbReference>
<accession>A0AAV8XVM1</accession>
<evidence type="ECO:0000313" key="6">
    <source>
        <dbReference type="Proteomes" id="UP001162162"/>
    </source>
</evidence>
<dbReference type="GO" id="GO:0004252">
    <property type="term" value="F:serine-type endopeptidase activity"/>
    <property type="evidence" value="ECO:0007669"/>
    <property type="project" value="InterPro"/>
</dbReference>
<dbReference type="GO" id="GO:0006508">
    <property type="term" value="P:proteolysis"/>
    <property type="evidence" value="ECO:0007669"/>
    <property type="project" value="UniProtKB-KW"/>
</dbReference>
<feature type="domain" description="Peptidase S1" evidence="4">
    <location>
        <begin position="21"/>
        <end position="243"/>
    </location>
</feature>
<dbReference type="AlphaFoldDB" id="A0AAV8XVM1"/>
<keyword evidence="1" id="KW-0645">Protease</keyword>
<keyword evidence="3" id="KW-0720">Serine protease</keyword>
<evidence type="ECO:0000256" key="1">
    <source>
        <dbReference type="ARBA" id="ARBA00022670"/>
    </source>
</evidence>
<dbReference type="Gene3D" id="2.40.10.10">
    <property type="entry name" value="Trypsin-like serine proteases"/>
    <property type="match status" value="2"/>
</dbReference>
<dbReference type="InterPro" id="IPR009003">
    <property type="entry name" value="Peptidase_S1_PA"/>
</dbReference>
<evidence type="ECO:0000256" key="3">
    <source>
        <dbReference type="ARBA" id="ARBA00022825"/>
    </source>
</evidence>
<dbReference type="InterPro" id="IPR001254">
    <property type="entry name" value="Trypsin_dom"/>
</dbReference>
<dbReference type="PANTHER" id="PTHR24264">
    <property type="entry name" value="TRYPSIN-RELATED"/>
    <property type="match status" value="1"/>
</dbReference>
<dbReference type="SMART" id="SM00020">
    <property type="entry name" value="Tryp_SPc"/>
    <property type="match status" value="1"/>
</dbReference>
<proteinExistence type="predicted"/>
<dbReference type="EMBL" id="JAPWTK010000324">
    <property type="protein sequence ID" value="KAJ8942484.1"/>
    <property type="molecule type" value="Genomic_DNA"/>
</dbReference>
<evidence type="ECO:0000256" key="2">
    <source>
        <dbReference type="ARBA" id="ARBA00022801"/>
    </source>
</evidence>
<gene>
    <name evidence="5" type="ORF">NQ318_017779</name>
</gene>
<dbReference type="SUPFAM" id="SSF50494">
    <property type="entry name" value="Trypsin-like serine proteases"/>
    <property type="match status" value="1"/>
</dbReference>
<dbReference type="InterPro" id="IPR043504">
    <property type="entry name" value="Peptidase_S1_PA_chymotrypsin"/>
</dbReference>
<organism evidence="5 6">
    <name type="scientific">Aromia moschata</name>
    <dbReference type="NCBI Taxonomy" id="1265417"/>
    <lineage>
        <taxon>Eukaryota</taxon>
        <taxon>Metazoa</taxon>
        <taxon>Ecdysozoa</taxon>
        <taxon>Arthropoda</taxon>
        <taxon>Hexapoda</taxon>
        <taxon>Insecta</taxon>
        <taxon>Pterygota</taxon>
        <taxon>Neoptera</taxon>
        <taxon>Endopterygota</taxon>
        <taxon>Coleoptera</taxon>
        <taxon>Polyphaga</taxon>
        <taxon>Cucujiformia</taxon>
        <taxon>Chrysomeloidea</taxon>
        <taxon>Cerambycidae</taxon>
        <taxon>Cerambycinae</taxon>
        <taxon>Callichromatini</taxon>
        <taxon>Aromia</taxon>
    </lineage>
</organism>
<comment type="caution">
    <text evidence="5">The sequence shown here is derived from an EMBL/GenBank/DDBJ whole genome shotgun (WGS) entry which is preliminary data.</text>
</comment>
<dbReference type="PANTHER" id="PTHR24264:SF54">
    <property type="entry name" value="PEPTIDASE S1 DOMAIN-CONTAINING PROTEIN"/>
    <property type="match status" value="1"/>
</dbReference>
<reference evidence="5" key="1">
    <citation type="journal article" date="2023" name="Insect Mol. Biol.">
        <title>Genome sequencing provides insights into the evolution of gene families encoding plant cell wall-degrading enzymes in longhorned beetles.</title>
        <authorList>
            <person name="Shin N.R."/>
            <person name="Okamura Y."/>
            <person name="Kirsch R."/>
            <person name="Pauchet Y."/>
        </authorList>
    </citation>
    <scope>NUCLEOTIDE SEQUENCE</scope>
    <source>
        <strain evidence="5">AMC_N1</strain>
    </source>
</reference>
<keyword evidence="6" id="KW-1185">Reference proteome</keyword>
<evidence type="ECO:0000313" key="5">
    <source>
        <dbReference type="EMBL" id="KAJ8942484.1"/>
    </source>
</evidence>
<sequence length="243" mass="27238">MYRNTDTKGHCKHLTFCRMDVLGNSDNKLEYLCVIEKPVWNTSRRSICNNKDDRATRVALDGSLVSDKTTGTRLVAADIRVRLSEYDFGSGNETRSRDFGVAKIIEHEEFVLSTYRNDIAIVVMDKPTSFNTYIWPLSAAGPRELRERNGRSHELGQTYYAGPTSEVLLQVAVPVWPHQKCVDAFLQRINDDNICAAGYEGKDSCLVGGPEEACVTEQTDPKMLPSSSTFWMFANQFNGGTCC</sequence>
<dbReference type="PROSITE" id="PS50240">
    <property type="entry name" value="TRYPSIN_DOM"/>
    <property type="match status" value="1"/>
</dbReference>
<dbReference type="InterPro" id="IPR050127">
    <property type="entry name" value="Serine_Proteases_S1"/>
</dbReference>
<dbReference type="Proteomes" id="UP001162162">
    <property type="component" value="Unassembled WGS sequence"/>
</dbReference>
<name>A0AAV8XVM1_9CUCU</name>